<protein>
    <submittedName>
        <fullName evidence="3">CPBP family intramembrane metalloprotease</fullName>
    </submittedName>
</protein>
<dbReference type="GO" id="GO:0080120">
    <property type="term" value="P:CAAX-box protein maturation"/>
    <property type="evidence" value="ECO:0007669"/>
    <property type="project" value="UniProtKB-ARBA"/>
</dbReference>
<keyword evidence="1" id="KW-0812">Transmembrane</keyword>
<reference evidence="3 4" key="1">
    <citation type="submission" date="2020-03" db="EMBL/GenBank/DDBJ databases">
        <title>Spirochaetal bacteria isolated from arthropods constitute a novel genus Entomospira genus novum within the order Spirochaetales.</title>
        <authorList>
            <person name="Grana-Miraglia L."/>
            <person name="Sikutova S."/>
            <person name="Fingerle V."/>
            <person name="Sing A."/>
            <person name="Castillo-Ramirez S."/>
            <person name="Margos G."/>
            <person name="Rudolf I."/>
        </authorList>
    </citation>
    <scope>NUCLEOTIDE SEQUENCE [LARGE SCALE GENOMIC DNA]</scope>
    <source>
        <strain evidence="3 4">BR193</strain>
    </source>
</reference>
<keyword evidence="1" id="KW-0472">Membrane</keyword>
<keyword evidence="1" id="KW-1133">Transmembrane helix</keyword>
<comment type="caution">
    <text evidence="3">The sequence shown here is derived from an EMBL/GenBank/DDBJ whole genome shotgun (WGS) entry which is preliminary data.</text>
</comment>
<dbReference type="InterPro" id="IPR003675">
    <property type="entry name" value="Rce1/LyrA-like_dom"/>
</dbReference>
<gene>
    <name evidence="3" type="ORF">HCT14_05235</name>
</gene>
<feature type="transmembrane region" description="Helical" evidence="1">
    <location>
        <begin position="81"/>
        <end position="104"/>
    </location>
</feature>
<evidence type="ECO:0000256" key="1">
    <source>
        <dbReference type="SAM" id="Phobius"/>
    </source>
</evidence>
<dbReference type="GO" id="GO:0008237">
    <property type="term" value="F:metallopeptidase activity"/>
    <property type="evidence" value="ECO:0007669"/>
    <property type="project" value="UniProtKB-KW"/>
</dbReference>
<dbReference type="EMBL" id="JAATLJ010000001">
    <property type="protein sequence ID" value="NIZ40906.1"/>
    <property type="molecule type" value="Genomic_DNA"/>
</dbReference>
<dbReference type="AlphaFoldDB" id="A0A968KTZ7"/>
<dbReference type="Proteomes" id="UP000711995">
    <property type="component" value="Unassembled WGS sequence"/>
</dbReference>
<dbReference type="GO" id="GO:0004175">
    <property type="term" value="F:endopeptidase activity"/>
    <property type="evidence" value="ECO:0007669"/>
    <property type="project" value="UniProtKB-ARBA"/>
</dbReference>
<feature type="transmembrane region" description="Helical" evidence="1">
    <location>
        <begin position="176"/>
        <end position="194"/>
    </location>
</feature>
<keyword evidence="3" id="KW-0482">Metalloprotease</keyword>
<evidence type="ECO:0000259" key="2">
    <source>
        <dbReference type="Pfam" id="PF02517"/>
    </source>
</evidence>
<sequence length="221" mass="25446">MLLIPYRSNHEKSLRYKLALFILLFQVALHIFTIIRPIPSRTSVQEGSSLLIALMLWNTLYIFLAIIIHPHIIQEIRKIDINLGSTVKILGALLMINLLFSLIITSETERSVIGLFHELYHKSPWILLLLLIQGAYSEEIFFRLLPISLTSRSRITSLLIWQFGFALLHIQSGDSWMMVIPIFLSGMVFGYSFQKGCSLHTVVLAHLLYNTINTFLLIYVF</sequence>
<dbReference type="RefSeq" id="WP_167700493.1">
    <property type="nucleotide sequence ID" value="NZ_CP118174.1"/>
</dbReference>
<keyword evidence="3" id="KW-0378">Hydrolase</keyword>
<organism evidence="3 4">
    <name type="scientific">Entomospira entomophila</name>
    <dbReference type="NCBI Taxonomy" id="2719988"/>
    <lineage>
        <taxon>Bacteria</taxon>
        <taxon>Pseudomonadati</taxon>
        <taxon>Spirochaetota</taxon>
        <taxon>Spirochaetia</taxon>
        <taxon>Spirochaetales</taxon>
        <taxon>Spirochaetaceae</taxon>
        <taxon>Entomospira</taxon>
    </lineage>
</organism>
<keyword evidence="4" id="KW-1185">Reference proteome</keyword>
<evidence type="ECO:0000313" key="3">
    <source>
        <dbReference type="EMBL" id="NIZ40906.1"/>
    </source>
</evidence>
<proteinExistence type="predicted"/>
<keyword evidence="3" id="KW-0645">Protease</keyword>
<feature type="domain" description="CAAX prenyl protease 2/Lysostaphin resistance protein A-like" evidence="2">
    <location>
        <begin position="123"/>
        <end position="212"/>
    </location>
</feature>
<feature type="transmembrane region" description="Helical" evidence="1">
    <location>
        <begin position="201"/>
        <end position="220"/>
    </location>
</feature>
<feature type="transmembrane region" description="Helical" evidence="1">
    <location>
        <begin position="20"/>
        <end position="38"/>
    </location>
</feature>
<evidence type="ECO:0000313" key="4">
    <source>
        <dbReference type="Proteomes" id="UP000711995"/>
    </source>
</evidence>
<feature type="transmembrane region" description="Helical" evidence="1">
    <location>
        <begin position="50"/>
        <end position="69"/>
    </location>
</feature>
<name>A0A968KTZ7_9SPIO</name>
<dbReference type="Pfam" id="PF02517">
    <property type="entry name" value="Rce1-like"/>
    <property type="match status" value="1"/>
</dbReference>
<accession>A0A968KTZ7</accession>